<gene>
    <name evidence="2" type="ORF">COU96_01950</name>
</gene>
<comment type="caution">
    <text evidence="2">The sequence shown here is derived from an EMBL/GenBank/DDBJ whole genome shotgun (WGS) entry which is preliminary data.</text>
</comment>
<dbReference type="Proteomes" id="UP000229500">
    <property type="component" value="Unassembled WGS sequence"/>
</dbReference>
<dbReference type="AlphaFoldDB" id="A0A2M8L5F2"/>
<evidence type="ECO:0000313" key="2">
    <source>
        <dbReference type="EMBL" id="PJE69032.1"/>
    </source>
</evidence>
<dbReference type="Gene3D" id="3.30.70.2650">
    <property type="match status" value="1"/>
</dbReference>
<dbReference type="Pfam" id="PF20803">
    <property type="entry name" value="PaaX_M"/>
    <property type="match status" value="1"/>
</dbReference>
<dbReference type="InterPro" id="IPR048846">
    <property type="entry name" value="PaaX-like_central"/>
</dbReference>
<evidence type="ECO:0000313" key="3">
    <source>
        <dbReference type="Proteomes" id="UP000229500"/>
    </source>
</evidence>
<reference evidence="3" key="1">
    <citation type="submission" date="2017-09" db="EMBL/GenBank/DDBJ databases">
        <title>Depth-based differentiation of microbial function through sediment-hosted aquifers and enrichment of novel symbionts in the deep terrestrial subsurface.</title>
        <authorList>
            <person name="Probst A.J."/>
            <person name="Ladd B."/>
            <person name="Jarett J.K."/>
            <person name="Geller-Mcgrath D.E."/>
            <person name="Sieber C.M.K."/>
            <person name="Emerson J.B."/>
            <person name="Anantharaman K."/>
            <person name="Thomas B.C."/>
            <person name="Malmstrom R."/>
            <person name="Stieglmeier M."/>
            <person name="Klingl A."/>
            <person name="Woyke T."/>
            <person name="Ryan C.M."/>
            <person name="Banfield J.F."/>
        </authorList>
    </citation>
    <scope>NUCLEOTIDE SEQUENCE [LARGE SCALE GENOMIC DNA]</scope>
</reference>
<name>A0A2M8L5F2_9BACT</name>
<protein>
    <recommendedName>
        <fullName evidence="1">Transcriptional repressor PaaX-like central Cas2-like domain-containing protein</fullName>
    </recommendedName>
</protein>
<sequence length="76" mass="9067">MVIFDIPERKRTLRDILRENLQILGFKYLQKSIWVCPYDVLEEVQNLIAKYELEKYVKTFLIEELEIETAKSKSGS</sequence>
<accession>A0A2M8L5F2</accession>
<organism evidence="2 3">
    <name type="scientific">Candidatus Shapirobacteria bacterium CG10_big_fil_rev_8_21_14_0_10_38_14</name>
    <dbReference type="NCBI Taxonomy" id="1974483"/>
    <lineage>
        <taxon>Bacteria</taxon>
        <taxon>Candidatus Shapironibacteriota</taxon>
    </lineage>
</organism>
<proteinExistence type="predicted"/>
<feature type="domain" description="Transcriptional repressor PaaX-like central Cas2-like" evidence="1">
    <location>
        <begin position="1"/>
        <end position="69"/>
    </location>
</feature>
<evidence type="ECO:0000259" key="1">
    <source>
        <dbReference type="Pfam" id="PF20803"/>
    </source>
</evidence>
<dbReference type="EMBL" id="PFEL01000073">
    <property type="protein sequence ID" value="PJE69032.1"/>
    <property type="molecule type" value="Genomic_DNA"/>
</dbReference>